<dbReference type="NCBIfam" id="NF038209">
    <property type="entry name" value="mft_etfA"/>
    <property type="match status" value="1"/>
</dbReference>
<protein>
    <submittedName>
        <fullName evidence="3">Mycofactocin-associated electron transfer flavoprotein alpha subunit</fullName>
    </submittedName>
</protein>
<gene>
    <name evidence="3" type="ORF">ACFQRI_15240</name>
</gene>
<dbReference type="Proteomes" id="UP001596504">
    <property type="component" value="Unassembled WGS sequence"/>
</dbReference>
<evidence type="ECO:0000259" key="2">
    <source>
        <dbReference type="Pfam" id="PF00766"/>
    </source>
</evidence>
<dbReference type="InterPro" id="IPR001308">
    <property type="entry name" value="ETF_a/FixB"/>
</dbReference>
<feature type="region of interest" description="Disordered" evidence="1">
    <location>
        <begin position="138"/>
        <end position="174"/>
    </location>
</feature>
<dbReference type="SUPFAM" id="SSF52402">
    <property type="entry name" value="Adenine nucleotide alpha hydrolases-like"/>
    <property type="match status" value="1"/>
</dbReference>
<dbReference type="Gene3D" id="3.40.50.1220">
    <property type="entry name" value="TPP-binding domain"/>
    <property type="match status" value="1"/>
</dbReference>
<dbReference type="RefSeq" id="WP_380668969.1">
    <property type="nucleotide sequence ID" value="NZ_JBHTCJ010000007.1"/>
</dbReference>
<dbReference type="Gene3D" id="3.40.50.620">
    <property type="entry name" value="HUPs"/>
    <property type="match status" value="1"/>
</dbReference>
<evidence type="ECO:0000256" key="1">
    <source>
        <dbReference type="SAM" id="MobiDB-lite"/>
    </source>
</evidence>
<dbReference type="SUPFAM" id="SSF52467">
    <property type="entry name" value="DHS-like NAD/FAD-binding domain"/>
    <property type="match status" value="1"/>
</dbReference>
<accession>A0ABW2LJP8</accession>
<dbReference type="EMBL" id="JBHTCJ010000007">
    <property type="protein sequence ID" value="MFC7342757.1"/>
    <property type="molecule type" value="Genomic_DNA"/>
</dbReference>
<dbReference type="PANTHER" id="PTHR43153:SF1">
    <property type="entry name" value="ELECTRON TRANSFER FLAVOPROTEIN SUBUNIT ALPHA, MITOCHONDRIAL"/>
    <property type="match status" value="1"/>
</dbReference>
<organism evidence="3 4">
    <name type="scientific">Saccharopolyspora griseoalba</name>
    <dbReference type="NCBI Taxonomy" id="1431848"/>
    <lineage>
        <taxon>Bacteria</taxon>
        <taxon>Bacillati</taxon>
        <taxon>Actinomycetota</taxon>
        <taxon>Actinomycetes</taxon>
        <taxon>Pseudonocardiales</taxon>
        <taxon>Pseudonocardiaceae</taxon>
        <taxon>Saccharopolyspora</taxon>
    </lineage>
</organism>
<keyword evidence="4" id="KW-1185">Reference proteome</keyword>
<dbReference type="Pfam" id="PF00766">
    <property type="entry name" value="ETF_alpha"/>
    <property type="match status" value="1"/>
</dbReference>
<dbReference type="InterPro" id="IPR014731">
    <property type="entry name" value="ETF_asu_C"/>
</dbReference>
<dbReference type="PANTHER" id="PTHR43153">
    <property type="entry name" value="ELECTRON TRANSFER FLAVOPROTEIN ALPHA"/>
    <property type="match status" value="1"/>
</dbReference>
<reference evidence="4" key="1">
    <citation type="journal article" date="2019" name="Int. J. Syst. Evol. Microbiol.">
        <title>The Global Catalogue of Microorganisms (GCM) 10K type strain sequencing project: providing services to taxonomists for standard genome sequencing and annotation.</title>
        <authorList>
            <consortium name="The Broad Institute Genomics Platform"/>
            <consortium name="The Broad Institute Genome Sequencing Center for Infectious Disease"/>
            <person name="Wu L."/>
            <person name="Ma J."/>
        </authorList>
    </citation>
    <scope>NUCLEOTIDE SEQUENCE [LARGE SCALE GENOMIC DNA]</scope>
    <source>
        <strain evidence="4">WLHS5</strain>
    </source>
</reference>
<proteinExistence type="predicted"/>
<feature type="domain" description="Electron transfer flavoprotein alpha subunit C-terminal" evidence="2">
    <location>
        <begin position="202"/>
        <end position="286"/>
    </location>
</feature>
<dbReference type="InterPro" id="IPR014729">
    <property type="entry name" value="Rossmann-like_a/b/a_fold"/>
</dbReference>
<dbReference type="InterPro" id="IPR029035">
    <property type="entry name" value="DHS-like_NAD/FAD-binding_dom"/>
</dbReference>
<evidence type="ECO:0000313" key="4">
    <source>
        <dbReference type="Proteomes" id="UP001596504"/>
    </source>
</evidence>
<sequence length="332" mass="33569">MSELPEMLAVVVVRERALPRGADEAVAEAGGAVLLCGTGTAAAAGQLTAATRSWTLESPVAPAALAAALAPLLDAVRVVLLPSSPDGRDLAPRLAFATGRDLRAGATRCDTAEADLVRLDDALEVRVRLTGPSVVTLLPGQRGVDHPTEPPTPTDLTPDPRITSQSAPGITSQSGVGIRGFSAVVRDAEVVEVVEGGAESVELEEAERIFGGGAGLVPDGADGAAVMRDLGEVAAALGASAGATRVVSDAGWVGHERQIGTTGAVVDPRLYVAFGISGATQHTGGLGRPEHVVSINTDPSCPMTAMADLGIVADAPAVLDELARRLLGSRDG</sequence>
<name>A0ABW2LJP8_9PSEU</name>
<comment type="caution">
    <text evidence="3">The sequence shown here is derived from an EMBL/GenBank/DDBJ whole genome shotgun (WGS) entry which is preliminary data.</text>
</comment>
<evidence type="ECO:0000313" key="3">
    <source>
        <dbReference type="EMBL" id="MFC7342757.1"/>
    </source>
</evidence>
<feature type="compositionally biased region" description="Polar residues" evidence="1">
    <location>
        <begin position="162"/>
        <end position="174"/>
    </location>
</feature>